<feature type="region of interest" description="Disordered" evidence="2">
    <location>
        <begin position="1"/>
        <end position="39"/>
    </location>
</feature>
<dbReference type="PROSITE" id="PS51329">
    <property type="entry name" value="C_CAP_COFACTOR_C"/>
    <property type="match status" value="1"/>
</dbReference>
<dbReference type="Gene3D" id="2.160.20.70">
    <property type="match status" value="1"/>
</dbReference>
<sequence>MKTHKNPALRKGPAPFKAGGGSPKPAPSPKPAAAAPAKPPLTELQGKKWVVEYHKNNREIVLDQTELRQSVYVYRCEGCTIQVKGKINSIILDSCKKTAIVFDELVACLEFVNCQSMQAQVNRTVPTVSIDKTDGCQIFLSEKSLDTEIVSAKSSEMNIMVPQGSGDIKEFALPEQFKTVYNGKQMVTQPSDLV</sequence>
<keyword evidence="4" id="KW-1185">Reference proteome</keyword>
<dbReference type="PANTHER" id="PTHR10652">
    <property type="entry name" value="ADENYLYL CYCLASE-ASSOCIATED PROTEIN"/>
    <property type="match status" value="1"/>
</dbReference>
<proteinExistence type="inferred from homology"/>
<dbReference type="Proteomes" id="UP000694888">
    <property type="component" value="Unplaced"/>
</dbReference>
<dbReference type="Pfam" id="PF08603">
    <property type="entry name" value="CAP_C"/>
    <property type="match status" value="1"/>
</dbReference>
<evidence type="ECO:0000259" key="3">
    <source>
        <dbReference type="PROSITE" id="PS51329"/>
    </source>
</evidence>
<feature type="domain" description="C-CAP/cofactor C-like" evidence="3">
    <location>
        <begin position="36"/>
        <end position="173"/>
    </location>
</feature>
<dbReference type="SUPFAM" id="SSF69340">
    <property type="entry name" value="C-terminal domain of adenylylcyclase associated protein"/>
    <property type="match status" value="1"/>
</dbReference>
<evidence type="ECO:0000313" key="4">
    <source>
        <dbReference type="Proteomes" id="UP000694888"/>
    </source>
</evidence>
<gene>
    <name evidence="5" type="primary">LOC101850432</name>
</gene>
<dbReference type="InterPro" id="IPR028417">
    <property type="entry name" value="CAP_CS_C"/>
</dbReference>
<dbReference type="PROSITE" id="PS01089">
    <property type="entry name" value="CAP_2"/>
    <property type="match status" value="1"/>
</dbReference>
<dbReference type="InterPro" id="IPR036223">
    <property type="entry name" value="CAP_C_sf"/>
</dbReference>
<dbReference type="InterPro" id="IPR001837">
    <property type="entry name" value="Adenylate_cyclase-assoc_CAP"/>
</dbReference>
<evidence type="ECO:0000256" key="1">
    <source>
        <dbReference type="ARBA" id="ARBA00007659"/>
    </source>
</evidence>
<dbReference type="InterPro" id="IPR006599">
    <property type="entry name" value="CARP_motif"/>
</dbReference>
<dbReference type="InterPro" id="IPR017901">
    <property type="entry name" value="C-CAP_CF_C-like"/>
</dbReference>
<dbReference type="RefSeq" id="XP_012942603.1">
    <property type="nucleotide sequence ID" value="XM_013087149.2"/>
</dbReference>
<dbReference type="SMART" id="SM00673">
    <property type="entry name" value="CARP"/>
    <property type="match status" value="2"/>
</dbReference>
<evidence type="ECO:0000313" key="5">
    <source>
        <dbReference type="RefSeq" id="XP_012942603.1"/>
    </source>
</evidence>
<reference evidence="5" key="1">
    <citation type="submission" date="2025-08" db="UniProtKB">
        <authorList>
            <consortium name="RefSeq"/>
        </authorList>
    </citation>
    <scope>IDENTIFICATION</scope>
</reference>
<dbReference type="PANTHER" id="PTHR10652:SF0">
    <property type="entry name" value="ADENYLYL CYCLASE-ASSOCIATED PROTEIN"/>
    <property type="match status" value="1"/>
</dbReference>
<accession>A0ABM1A810</accession>
<organism evidence="4 5">
    <name type="scientific">Aplysia californica</name>
    <name type="common">California sea hare</name>
    <dbReference type="NCBI Taxonomy" id="6500"/>
    <lineage>
        <taxon>Eukaryota</taxon>
        <taxon>Metazoa</taxon>
        <taxon>Spiralia</taxon>
        <taxon>Lophotrochozoa</taxon>
        <taxon>Mollusca</taxon>
        <taxon>Gastropoda</taxon>
        <taxon>Heterobranchia</taxon>
        <taxon>Euthyneura</taxon>
        <taxon>Tectipleura</taxon>
        <taxon>Aplysiida</taxon>
        <taxon>Aplysioidea</taxon>
        <taxon>Aplysiidae</taxon>
        <taxon>Aplysia</taxon>
    </lineage>
</organism>
<dbReference type="InterPro" id="IPR016098">
    <property type="entry name" value="CAP/MinC_C"/>
</dbReference>
<dbReference type="GeneID" id="101850432"/>
<name>A0ABM1A810_APLCA</name>
<dbReference type="InterPro" id="IPR013912">
    <property type="entry name" value="Adenylate_cyclase-assoc_CAP_C"/>
</dbReference>
<evidence type="ECO:0000256" key="2">
    <source>
        <dbReference type="SAM" id="MobiDB-lite"/>
    </source>
</evidence>
<protein>
    <submittedName>
        <fullName evidence="5">Adenylyl cyclase-associated protein 1</fullName>
    </submittedName>
</protein>
<comment type="similarity">
    <text evidence="1">Belongs to the CAP family.</text>
</comment>